<dbReference type="PANTHER" id="PTHR10381:SF70">
    <property type="entry name" value="ATP-DEPENDENT CLP PROTEASE PROTEOLYTIC SUBUNIT"/>
    <property type="match status" value="1"/>
</dbReference>
<dbReference type="GO" id="GO:0004176">
    <property type="term" value="F:ATP-dependent peptidase activity"/>
    <property type="evidence" value="ECO:0007669"/>
    <property type="project" value="InterPro"/>
</dbReference>
<evidence type="ECO:0000256" key="6">
    <source>
        <dbReference type="RuleBase" id="RU003567"/>
    </source>
</evidence>
<dbReference type="EMBL" id="JH603168">
    <property type="protein sequence ID" value="EIC23278.1"/>
    <property type="molecule type" value="Genomic_DNA"/>
</dbReference>
<dbReference type="OrthoDB" id="9806592at2"/>
<dbReference type="NCBIfam" id="NF045542">
    <property type="entry name" value="Clp_rel_HeadMat"/>
    <property type="match status" value="1"/>
</dbReference>
<dbReference type="GO" id="GO:0004252">
    <property type="term" value="F:serine-type endopeptidase activity"/>
    <property type="evidence" value="ECO:0007669"/>
    <property type="project" value="InterPro"/>
</dbReference>
<dbReference type="Gene3D" id="3.90.226.10">
    <property type="entry name" value="2-enoyl-CoA Hydratase, Chain A, domain 1"/>
    <property type="match status" value="1"/>
</dbReference>
<accession>H8YXV2</accession>
<evidence type="ECO:0000313" key="7">
    <source>
        <dbReference type="EMBL" id="EIC23278.1"/>
    </source>
</evidence>
<organism evidence="7 8">
    <name type="scientific">Thiorhodovibrio frisius</name>
    <dbReference type="NCBI Taxonomy" id="631362"/>
    <lineage>
        <taxon>Bacteria</taxon>
        <taxon>Pseudomonadati</taxon>
        <taxon>Pseudomonadota</taxon>
        <taxon>Gammaproteobacteria</taxon>
        <taxon>Chromatiales</taxon>
        <taxon>Chromatiaceae</taxon>
        <taxon>Thiorhodovibrio</taxon>
    </lineage>
</organism>
<keyword evidence="8" id="KW-1185">Reference proteome</keyword>
<keyword evidence="5" id="KW-0720">Serine protease</keyword>
<dbReference type="STRING" id="631362.Thi970DRAFT_00934"/>
<evidence type="ECO:0000256" key="1">
    <source>
        <dbReference type="ARBA" id="ARBA00007039"/>
    </source>
</evidence>
<sequence length="305" mass="31846">MAKKVLIEGVIGADTTASGIRAALEGATDIELRINSPGGDAYEGIALHNLLAEHRRAGHRIEAVVDGICASAATYIAAAAHHVSVPENAVWMVHEPHSSAIGTAADFASASKQLAALAEIMVDGYAARTKRTRGEIANELKAETFYYGPEIIAAGYADAALPALAQHSGERVQAVALARGAVANAMAKLQATPVSARAPAPPEAVAPEPSAVAERERILAIIRALGLTDARGQTAMELASDPHITAESAERILATMATPGRTPEAQARLEDEWVKRGGPEIRGHHSAGLGEGGKPDWQRLLERIA</sequence>
<evidence type="ECO:0000256" key="5">
    <source>
        <dbReference type="ARBA" id="ARBA00022825"/>
    </source>
</evidence>
<reference evidence="8" key="1">
    <citation type="submission" date="2011-06" db="EMBL/GenBank/DDBJ databases">
        <authorList>
            <consortium name="US DOE Joint Genome Institute (JGI-PGF)"/>
            <person name="Lucas S."/>
            <person name="Han J."/>
            <person name="Lapidus A."/>
            <person name="Cheng J.-F."/>
            <person name="Goodwin L."/>
            <person name="Pitluck S."/>
            <person name="Peters L."/>
            <person name="Land M.L."/>
            <person name="Hauser L."/>
            <person name="Vogl K."/>
            <person name="Liu Z."/>
            <person name="Overmann J."/>
            <person name="Frigaard N.-U."/>
            <person name="Bryant D.A."/>
            <person name="Woyke T.J."/>
        </authorList>
    </citation>
    <scope>NUCLEOTIDE SEQUENCE [LARGE SCALE GENOMIC DNA]</scope>
    <source>
        <strain evidence="8">970</strain>
    </source>
</reference>
<dbReference type="eggNOG" id="COG0740">
    <property type="taxonomic scope" value="Bacteria"/>
</dbReference>
<dbReference type="RefSeq" id="WP_009147362.1">
    <property type="nucleotide sequence ID" value="NZ_CP121471.1"/>
</dbReference>
<evidence type="ECO:0000256" key="4">
    <source>
        <dbReference type="ARBA" id="ARBA00022801"/>
    </source>
</evidence>
<keyword evidence="4" id="KW-0378">Hydrolase</keyword>
<keyword evidence="2" id="KW-0963">Cytoplasm</keyword>
<dbReference type="PANTHER" id="PTHR10381">
    <property type="entry name" value="ATP-DEPENDENT CLP PROTEASE PROTEOLYTIC SUBUNIT"/>
    <property type="match status" value="1"/>
</dbReference>
<reference evidence="7 8" key="2">
    <citation type="submission" date="2011-11" db="EMBL/GenBank/DDBJ databases">
        <authorList>
            <consortium name="US DOE Joint Genome Institute"/>
            <person name="Lucas S."/>
            <person name="Han J."/>
            <person name="Lapidus A."/>
            <person name="Cheng J.-F."/>
            <person name="Goodwin L."/>
            <person name="Pitluck S."/>
            <person name="Peters L."/>
            <person name="Ovchinnikova G."/>
            <person name="Zhang X."/>
            <person name="Detter J.C."/>
            <person name="Han C."/>
            <person name="Tapia R."/>
            <person name="Land M."/>
            <person name="Hauser L."/>
            <person name="Kyrpides N."/>
            <person name="Ivanova N."/>
            <person name="Pagani I."/>
            <person name="Vogl K."/>
            <person name="Liu Z."/>
            <person name="Overmann J."/>
            <person name="Frigaard N.-U."/>
            <person name="Bryant D."/>
            <person name="Woyke T."/>
        </authorList>
    </citation>
    <scope>NUCLEOTIDE SEQUENCE [LARGE SCALE GENOMIC DNA]</scope>
    <source>
        <strain evidence="7 8">970</strain>
    </source>
</reference>
<dbReference type="SUPFAM" id="SSF52096">
    <property type="entry name" value="ClpP/crotonase"/>
    <property type="match status" value="1"/>
</dbReference>
<dbReference type="GO" id="GO:0051117">
    <property type="term" value="F:ATPase binding"/>
    <property type="evidence" value="ECO:0007669"/>
    <property type="project" value="TreeGrafter"/>
</dbReference>
<evidence type="ECO:0000256" key="2">
    <source>
        <dbReference type="ARBA" id="ARBA00022490"/>
    </source>
</evidence>
<gene>
    <name evidence="7" type="ORF">Thi970DRAFT_00934</name>
</gene>
<dbReference type="PRINTS" id="PR00127">
    <property type="entry name" value="CLPPROTEASEP"/>
</dbReference>
<dbReference type="GO" id="GO:0006515">
    <property type="term" value="P:protein quality control for misfolded or incompletely synthesized proteins"/>
    <property type="evidence" value="ECO:0007669"/>
    <property type="project" value="TreeGrafter"/>
</dbReference>
<protein>
    <recommendedName>
        <fullName evidence="6">ATP-dependent Clp protease proteolytic subunit</fullName>
    </recommendedName>
</protein>
<evidence type="ECO:0000256" key="3">
    <source>
        <dbReference type="ARBA" id="ARBA00022670"/>
    </source>
</evidence>
<dbReference type="HOGENOM" id="CLU_773398_0_0_6"/>
<dbReference type="GO" id="GO:0009368">
    <property type="term" value="C:endopeptidase Clp complex"/>
    <property type="evidence" value="ECO:0007669"/>
    <property type="project" value="TreeGrafter"/>
</dbReference>
<proteinExistence type="inferred from homology"/>
<dbReference type="InterPro" id="IPR001907">
    <property type="entry name" value="ClpP"/>
</dbReference>
<dbReference type="AlphaFoldDB" id="H8YXV2"/>
<dbReference type="InterPro" id="IPR023562">
    <property type="entry name" value="ClpP/TepA"/>
</dbReference>
<keyword evidence="3 7" id="KW-0645">Protease</keyword>
<dbReference type="Pfam" id="PF00574">
    <property type="entry name" value="CLP_protease"/>
    <property type="match status" value="1"/>
</dbReference>
<comment type="similarity">
    <text evidence="1 6">Belongs to the peptidase S14 family.</text>
</comment>
<dbReference type="CDD" id="cd07016">
    <property type="entry name" value="S14_ClpP_1"/>
    <property type="match status" value="1"/>
</dbReference>
<evidence type="ECO:0000313" key="8">
    <source>
        <dbReference type="Proteomes" id="UP000002964"/>
    </source>
</evidence>
<dbReference type="Proteomes" id="UP000002964">
    <property type="component" value="Unassembled WGS sequence"/>
</dbReference>
<dbReference type="InterPro" id="IPR029045">
    <property type="entry name" value="ClpP/crotonase-like_dom_sf"/>
</dbReference>
<name>H8YXV2_9GAMM</name>